<evidence type="ECO:0000256" key="4">
    <source>
        <dbReference type="SAM" id="Phobius"/>
    </source>
</evidence>
<proteinExistence type="inferred from homology"/>
<evidence type="ECO:0000256" key="2">
    <source>
        <dbReference type="SAM" id="Coils"/>
    </source>
</evidence>
<evidence type="ECO:0000256" key="3">
    <source>
        <dbReference type="SAM" id="MobiDB-lite"/>
    </source>
</evidence>
<dbReference type="InterPro" id="IPR051017">
    <property type="entry name" value="Aldolase-II_Adducin_sf"/>
</dbReference>
<dbReference type="PANTHER" id="PTHR10672:SF3">
    <property type="entry name" value="PROTEIN HU-LI TAI SHAO"/>
    <property type="match status" value="1"/>
</dbReference>
<dbReference type="SUPFAM" id="SSF53639">
    <property type="entry name" value="AraD/HMP-PK domain-like"/>
    <property type="match status" value="1"/>
</dbReference>
<dbReference type="InterPro" id="IPR036409">
    <property type="entry name" value="Aldolase_II/adducin_N_sf"/>
</dbReference>
<feature type="domain" description="Class II aldolase/adducin N-terminal" evidence="5">
    <location>
        <begin position="161"/>
        <end position="363"/>
    </location>
</feature>
<protein>
    <recommendedName>
        <fullName evidence="5">Class II aldolase/adducin N-terminal domain-containing protein</fullName>
    </recommendedName>
</protein>
<sequence>MVAFYIHIIYCTADLISISAVLLILTLQLVAMAVVAHKELSPTRFIDGIDVNSEDYIRELLRPPDIKEDVKLMQERSRVSLILRSAYFRKELEKIVASSLKSGCLNANVIALKQIIDYLTPQTRLGSSAFTRGATVPVVPINDLRTVQLGSYVKGERLTRCKLASVYRLVDIFGWNTGINNHITARIARDTDEYLINPIGLLYNEVTASSLVKINLEGSVLVESCVNLGIDKQSWMLHAAVHSARPDVRCIIHLSTPAAVAVSCTNAGLLPISQEAMILGEIAVYDPLVTMTSIQQNGEEGVDSRKHRQLKAQEAEIARILSEKSTNCMVLLVRSYGLLAMGQSIEEAWFTAYTSMLACEAQLRLASISLDELVMPTKEAQEAAHSIGRTPSAVQLRAGEVTGSSGWRRGELEFEALMRRLDAAGYRTGYVYRLSQIRQGSTAVSTLQRQPGDFVDSTVQQSVMSPRDAAAHVRRAASLGRGLRGLKDVEIPPTVSSFATSYYGDEESRAAAAAEMKAKTLSLSRAHWLSTPNAYLREEIEEIGTPNPKKITHWTEGTDDNKNRTGGVSMPLVDPNQFALQGSDPQEFKNQQKKVKDKYYKDVRSAGPKSRILQGIDIDDEGDETDGTVSPKMVSPKGTLLRLDPSNPPSLEPGHVVVVGAASKGIIHRNQRHNAGVYQSVYSPNPFDRMTDEDLERYKENIERKAKGLPSLEEEEARARIEEARHAAEVAREAMEAASRMAAGQKYHGEGGGLDLSHIQTIRSDTSGAEASHDDTEKETKKDDNVTEKKKKRRFKMPSFARKSKTKELRLASISLDELVMPTKEAQEAAHSIGRTPSAVQLRAGEVTGSSGWRRGELEFEALMRRLDAAGYRTGYVYRLSQIRQGSTAVSTLQRQPGDFVDSTVQQSVMSPRDAAAHVRRAASLGRGLRGLKDVEIPPTVSSFATSYYGDEESRAAAAAEMKAKTLSLSRAHWLSTPNAYLREEIEEIGTPNPKKITHWTEGTDDNKNRTGGVSMPLVDPNQFALQGSDPQEFKNQQKKVTKISLESQPQKAALINRVVASANDKIFKQHRDADVTMYIICKGIE</sequence>
<name>A0AA85JSV0_TRIRE</name>
<feature type="transmembrane region" description="Helical" evidence="4">
    <location>
        <begin position="12"/>
        <end position="36"/>
    </location>
</feature>
<keyword evidence="4" id="KW-0472">Membrane</keyword>
<evidence type="ECO:0000259" key="5">
    <source>
        <dbReference type="SMART" id="SM01007"/>
    </source>
</evidence>
<dbReference type="Proteomes" id="UP000050795">
    <property type="component" value="Unassembled WGS sequence"/>
</dbReference>
<dbReference type="InterPro" id="IPR001303">
    <property type="entry name" value="Aldolase_II/adducin_N"/>
</dbReference>
<evidence type="ECO:0000313" key="7">
    <source>
        <dbReference type="WBParaSite" id="TREG1_44780.2"/>
    </source>
</evidence>
<reference evidence="7" key="2">
    <citation type="submission" date="2023-11" db="UniProtKB">
        <authorList>
            <consortium name="WormBaseParasite"/>
        </authorList>
    </citation>
    <scope>IDENTIFICATION</scope>
</reference>
<dbReference type="GO" id="GO:0051015">
    <property type="term" value="F:actin filament binding"/>
    <property type="evidence" value="ECO:0007669"/>
    <property type="project" value="TreeGrafter"/>
</dbReference>
<dbReference type="AlphaFoldDB" id="A0AA85JSV0"/>
<feature type="region of interest" description="Disordered" evidence="3">
    <location>
        <begin position="618"/>
        <end position="639"/>
    </location>
</feature>
<accession>A0AA85JSV0</accession>
<keyword evidence="4" id="KW-0812">Transmembrane</keyword>
<feature type="coiled-coil region" evidence="2">
    <location>
        <begin position="695"/>
        <end position="741"/>
    </location>
</feature>
<keyword evidence="4" id="KW-1133">Transmembrane helix</keyword>
<keyword evidence="6" id="KW-1185">Reference proteome</keyword>
<organism evidence="6 7">
    <name type="scientific">Trichobilharzia regenti</name>
    <name type="common">Nasal bird schistosome</name>
    <dbReference type="NCBI Taxonomy" id="157069"/>
    <lineage>
        <taxon>Eukaryota</taxon>
        <taxon>Metazoa</taxon>
        <taxon>Spiralia</taxon>
        <taxon>Lophotrochozoa</taxon>
        <taxon>Platyhelminthes</taxon>
        <taxon>Trematoda</taxon>
        <taxon>Digenea</taxon>
        <taxon>Strigeidida</taxon>
        <taxon>Schistosomatoidea</taxon>
        <taxon>Schistosomatidae</taxon>
        <taxon>Trichobilharzia</taxon>
    </lineage>
</organism>
<dbReference type="PANTHER" id="PTHR10672">
    <property type="entry name" value="ADDUCIN"/>
    <property type="match status" value="1"/>
</dbReference>
<reference evidence="6" key="1">
    <citation type="submission" date="2022-06" db="EMBL/GenBank/DDBJ databases">
        <authorList>
            <person name="Berger JAMES D."/>
            <person name="Berger JAMES D."/>
        </authorList>
    </citation>
    <scope>NUCLEOTIDE SEQUENCE [LARGE SCALE GENOMIC DNA]</scope>
</reference>
<feature type="region of interest" description="Disordered" evidence="3">
    <location>
        <begin position="765"/>
        <end position="802"/>
    </location>
</feature>
<comment type="similarity">
    <text evidence="1">Belongs to the aldolase class II family. Adducin subfamily.</text>
</comment>
<keyword evidence="2" id="KW-0175">Coiled coil</keyword>
<dbReference type="WBParaSite" id="TREG1_44780.2">
    <property type="protein sequence ID" value="TREG1_44780.2"/>
    <property type="gene ID" value="TREG1_44780"/>
</dbReference>
<dbReference type="Pfam" id="PF00596">
    <property type="entry name" value="Aldolase_II"/>
    <property type="match status" value="1"/>
</dbReference>
<dbReference type="GO" id="GO:0005886">
    <property type="term" value="C:plasma membrane"/>
    <property type="evidence" value="ECO:0007669"/>
    <property type="project" value="UniProtKB-SubCell"/>
</dbReference>
<evidence type="ECO:0000256" key="1">
    <source>
        <dbReference type="ARBA" id="ARBA00006274"/>
    </source>
</evidence>
<dbReference type="GO" id="GO:0005856">
    <property type="term" value="C:cytoskeleton"/>
    <property type="evidence" value="ECO:0007669"/>
    <property type="project" value="TreeGrafter"/>
</dbReference>
<dbReference type="SMART" id="SM01007">
    <property type="entry name" value="Aldolase_II"/>
    <property type="match status" value="1"/>
</dbReference>
<evidence type="ECO:0000313" key="6">
    <source>
        <dbReference type="Proteomes" id="UP000050795"/>
    </source>
</evidence>
<feature type="compositionally biased region" description="Basic and acidic residues" evidence="3">
    <location>
        <begin position="771"/>
        <end position="788"/>
    </location>
</feature>
<dbReference type="Gene3D" id="3.40.225.10">
    <property type="entry name" value="Class II aldolase/adducin N-terminal domain"/>
    <property type="match status" value="1"/>
</dbReference>